<evidence type="ECO:0000259" key="2">
    <source>
        <dbReference type="PROSITE" id="PS50017"/>
    </source>
</evidence>
<dbReference type="InterPro" id="IPR011029">
    <property type="entry name" value="DEATH-like_dom_sf"/>
</dbReference>
<name>A0A9Q0XRM3_9SAUR</name>
<dbReference type="GO" id="GO:0007165">
    <property type="term" value="P:signal transduction"/>
    <property type="evidence" value="ECO:0007669"/>
    <property type="project" value="InterPro"/>
</dbReference>
<feature type="compositionally biased region" description="Basic and acidic residues" evidence="1">
    <location>
        <begin position="100"/>
        <end position="115"/>
    </location>
</feature>
<dbReference type="EMBL" id="JAPFRF010000008">
    <property type="protein sequence ID" value="KAJ7324548.1"/>
    <property type="molecule type" value="Genomic_DNA"/>
</dbReference>
<keyword evidence="4" id="KW-1185">Reference proteome</keyword>
<sequence>MVMEISAPVTDIFFLPPFMAQRALFKNCVRCGGKIPFSDGHSSCLYCLGETHSPSSCPHCKSLSSQALRNRRHRLNTYLLEKSLKPQMESESTSQAAAEPVEKPAKKSKSKKTDTEASVSKKPRRDKSPAHRESPSLSPNRRSLSPVSVCSSDSALVVATALGKPHHRSELASLFASASLPRPTSQMSMTMSHPSFPGYLGPGWQGTVPPLPPVPESSVHPEHVARKRSANRAEEPSSPVAAKKPHRDTDTATASNLSRSRPSPSVPSQAQPWGWLPGPSTWLSVPPIPPSWPPSQTSMDAVINLKSMQELGKQLGFEWPMVAYELGFSRAEISQFHRATTKKAQAQKMLESWYERSRNKLKKTKLLQDALERSGRKDLADKLQCLHWGHQKLSNRVELPSAFPFLITVYKTINNKEGLKKINQLDHKYT</sequence>
<gene>
    <name evidence="3" type="ORF">JRQ81_017568</name>
</gene>
<accession>A0A9Q0XRM3</accession>
<dbReference type="InterPro" id="IPR000488">
    <property type="entry name" value="Death_dom"/>
</dbReference>
<feature type="compositionally biased region" description="Low complexity" evidence="1">
    <location>
        <begin position="135"/>
        <end position="148"/>
    </location>
</feature>
<dbReference type="PROSITE" id="PS50017">
    <property type="entry name" value="DEATH_DOMAIN"/>
    <property type="match status" value="1"/>
</dbReference>
<dbReference type="Pfam" id="PF00531">
    <property type="entry name" value="Death"/>
    <property type="match status" value="1"/>
</dbReference>
<protein>
    <recommendedName>
        <fullName evidence="2">Death domain-containing protein</fullName>
    </recommendedName>
</protein>
<dbReference type="SUPFAM" id="SSF47986">
    <property type="entry name" value="DEATH domain"/>
    <property type="match status" value="1"/>
</dbReference>
<dbReference type="OrthoDB" id="9988315at2759"/>
<feature type="region of interest" description="Disordered" evidence="1">
    <location>
        <begin position="207"/>
        <end position="273"/>
    </location>
</feature>
<feature type="region of interest" description="Disordered" evidence="1">
    <location>
        <begin position="81"/>
        <end position="148"/>
    </location>
</feature>
<evidence type="ECO:0000313" key="4">
    <source>
        <dbReference type="Proteomes" id="UP001142489"/>
    </source>
</evidence>
<dbReference type="CDD" id="cd01670">
    <property type="entry name" value="Death"/>
    <property type="match status" value="1"/>
</dbReference>
<evidence type="ECO:0000313" key="3">
    <source>
        <dbReference type="EMBL" id="KAJ7324548.1"/>
    </source>
</evidence>
<proteinExistence type="predicted"/>
<feature type="compositionally biased region" description="Low complexity" evidence="1">
    <location>
        <begin position="258"/>
        <end position="268"/>
    </location>
</feature>
<reference evidence="3" key="1">
    <citation type="journal article" date="2023" name="DNA Res.">
        <title>Chromosome-level genome assembly of Phrynocephalus forsythii using third-generation DNA sequencing and Hi-C analysis.</title>
        <authorList>
            <person name="Qi Y."/>
            <person name="Zhao W."/>
            <person name="Zhao Y."/>
            <person name="Niu C."/>
            <person name="Cao S."/>
            <person name="Zhang Y."/>
        </authorList>
    </citation>
    <scope>NUCLEOTIDE SEQUENCE</scope>
    <source>
        <tissue evidence="3">Muscle</tissue>
    </source>
</reference>
<dbReference type="Gene3D" id="1.10.533.10">
    <property type="entry name" value="Death Domain, Fas"/>
    <property type="match status" value="1"/>
</dbReference>
<dbReference type="AlphaFoldDB" id="A0A9Q0XRM3"/>
<comment type="caution">
    <text evidence="3">The sequence shown here is derived from an EMBL/GenBank/DDBJ whole genome shotgun (WGS) entry which is preliminary data.</text>
</comment>
<evidence type="ECO:0000256" key="1">
    <source>
        <dbReference type="SAM" id="MobiDB-lite"/>
    </source>
</evidence>
<organism evidence="3 4">
    <name type="scientific">Phrynocephalus forsythii</name>
    <dbReference type="NCBI Taxonomy" id="171643"/>
    <lineage>
        <taxon>Eukaryota</taxon>
        <taxon>Metazoa</taxon>
        <taxon>Chordata</taxon>
        <taxon>Craniata</taxon>
        <taxon>Vertebrata</taxon>
        <taxon>Euteleostomi</taxon>
        <taxon>Lepidosauria</taxon>
        <taxon>Squamata</taxon>
        <taxon>Bifurcata</taxon>
        <taxon>Unidentata</taxon>
        <taxon>Episquamata</taxon>
        <taxon>Toxicofera</taxon>
        <taxon>Iguania</taxon>
        <taxon>Acrodonta</taxon>
        <taxon>Agamidae</taxon>
        <taxon>Agaminae</taxon>
        <taxon>Phrynocephalus</taxon>
    </lineage>
</organism>
<dbReference type="Proteomes" id="UP001142489">
    <property type="component" value="Unassembled WGS sequence"/>
</dbReference>
<feature type="domain" description="Death" evidence="2">
    <location>
        <begin position="304"/>
        <end position="387"/>
    </location>
</feature>